<dbReference type="GO" id="GO:0035151">
    <property type="term" value="P:regulation of tube size, open tracheal system"/>
    <property type="evidence" value="ECO:0007669"/>
    <property type="project" value="TreeGrafter"/>
</dbReference>
<accession>A0AAQ4ETR8</accession>
<proteinExistence type="predicted"/>
<keyword evidence="8" id="KW-1185">Reference proteome</keyword>
<dbReference type="Proteomes" id="UP001321473">
    <property type="component" value="Unassembled WGS sequence"/>
</dbReference>
<evidence type="ECO:0000256" key="6">
    <source>
        <dbReference type="SAM" id="Phobius"/>
    </source>
</evidence>
<dbReference type="InterPro" id="IPR004031">
    <property type="entry name" value="PMP22/EMP/MP20/Claudin"/>
</dbReference>
<evidence type="ECO:0000256" key="4">
    <source>
        <dbReference type="ARBA" id="ARBA00023136"/>
    </source>
</evidence>
<feature type="transmembrane region" description="Helical" evidence="6">
    <location>
        <begin position="7"/>
        <end position="29"/>
    </location>
</feature>
<evidence type="ECO:0000256" key="5">
    <source>
        <dbReference type="SAM" id="MobiDB-lite"/>
    </source>
</evidence>
<sequence>MSLGRKAGYLFTAMSLVLVFIAFTTPYWLASDPRVYSAQLLRLGLWETCFRSFADPRDLNMEKYYVGCRLLCGGASFLHHWLHPAAAGLRPAAGHAHLPALGQNAPTAQGRHRPSPRISGLQHDSGDSVWCSW</sequence>
<feature type="region of interest" description="Disordered" evidence="5">
    <location>
        <begin position="105"/>
        <end position="133"/>
    </location>
</feature>
<evidence type="ECO:0000256" key="3">
    <source>
        <dbReference type="ARBA" id="ARBA00022989"/>
    </source>
</evidence>
<gene>
    <name evidence="7" type="ORF">V5799_020557</name>
</gene>
<evidence type="ECO:0000256" key="2">
    <source>
        <dbReference type="ARBA" id="ARBA00022692"/>
    </source>
</evidence>
<keyword evidence="3 6" id="KW-1133">Transmembrane helix</keyword>
<dbReference type="Pfam" id="PF13903">
    <property type="entry name" value="Claudin_2"/>
    <property type="match status" value="1"/>
</dbReference>
<evidence type="ECO:0000256" key="1">
    <source>
        <dbReference type="ARBA" id="ARBA00004141"/>
    </source>
</evidence>
<dbReference type="GO" id="GO:0019991">
    <property type="term" value="P:septate junction assembly"/>
    <property type="evidence" value="ECO:0007669"/>
    <property type="project" value="TreeGrafter"/>
</dbReference>
<name>A0AAQ4ETR8_AMBAM</name>
<protein>
    <submittedName>
        <fullName evidence="7">Uncharacterized protein</fullName>
    </submittedName>
</protein>
<reference evidence="7 8" key="1">
    <citation type="journal article" date="2023" name="Arcadia Sci">
        <title>De novo assembly of a long-read Amblyomma americanum tick genome.</title>
        <authorList>
            <person name="Chou S."/>
            <person name="Poskanzer K.E."/>
            <person name="Rollins M."/>
            <person name="Thuy-Boun P.S."/>
        </authorList>
    </citation>
    <scope>NUCLEOTIDE SEQUENCE [LARGE SCALE GENOMIC DNA]</scope>
    <source>
        <strain evidence="7">F_SG_1</strain>
        <tissue evidence="7">Salivary glands</tissue>
    </source>
</reference>
<dbReference type="EMBL" id="JARKHS020011108">
    <property type="protein sequence ID" value="KAK8778102.1"/>
    <property type="molecule type" value="Genomic_DNA"/>
</dbReference>
<dbReference type="GO" id="GO:0005918">
    <property type="term" value="C:septate junction"/>
    <property type="evidence" value="ECO:0007669"/>
    <property type="project" value="TreeGrafter"/>
</dbReference>
<comment type="subcellular location">
    <subcellularLocation>
        <location evidence="1">Membrane</location>
        <topology evidence="1">Multi-pass membrane protein</topology>
    </subcellularLocation>
</comment>
<dbReference type="PANTHER" id="PTHR21284">
    <property type="entry name" value="EG:80H7.2 PROTEIN"/>
    <property type="match status" value="1"/>
</dbReference>
<keyword evidence="4 6" id="KW-0472">Membrane</keyword>
<dbReference type="PANTHER" id="PTHR21284:SF6">
    <property type="entry name" value="SINUOUS"/>
    <property type="match status" value="1"/>
</dbReference>
<dbReference type="GO" id="GO:0016020">
    <property type="term" value="C:membrane"/>
    <property type="evidence" value="ECO:0007669"/>
    <property type="project" value="UniProtKB-SubCell"/>
</dbReference>
<dbReference type="Gene3D" id="1.20.140.150">
    <property type="match status" value="1"/>
</dbReference>
<organism evidence="7 8">
    <name type="scientific">Amblyomma americanum</name>
    <name type="common">Lone star tick</name>
    <dbReference type="NCBI Taxonomy" id="6943"/>
    <lineage>
        <taxon>Eukaryota</taxon>
        <taxon>Metazoa</taxon>
        <taxon>Ecdysozoa</taxon>
        <taxon>Arthropoda</taxon>
        <taxon>Chelicerata</taxon>
        <taxon>Arachnida</taxon>
        <taxon>Acari</taxon>
        <taxon>Parasitiformes</taxon>
        <taxon>Ixodida</taxon>
        <taxon>Ixodoidea</taxon>
        <taxon>Ixodidae</taxon>
        <taxon>Amblyomminae</taxon>
        <taxon>Amblyomma</taxon>
    </lineage>
</organism>
<dbReference type="AlphaFoldDB" id="A0AAQ4ETR8"/>
<keyword evidence="2 6" id="KW-0812">Transmembrane</keyword>
<evidence type="ECO:0000313" key="8">
    <source>
        <dbReference type="Proteomes" id="UP001321473"/>
    </source>
</evidence>
<comment type="caution">
    <text evidence="7">The sequence shown here is derived from an EMBL/GenBank/DDBJ whole genome shotgun (WGS) entry which is preliminary data.</text>
</comment>
<evidence type="ECO:0000313" key="7">
    <source>
        <dbReference type="EMBL" id="KAK8778102.1"/>
    </source>
</evidence>